<accession>A0AAV1V8U4</accession>
<dbReference type="EMBL" id="CAKLBY020000295">
    <property type="protein sequence ID" value="CAK7943210.1"/>
    <property type="molecule type" value="Genomic_DNA"/>
</dbReference>
<gene>
    <name evidence="2" type="ORF">PM001_LOCUS28360</name>
</gene>
<protein>
    <submittedName>
        <fullName evidence="2">Uncharacterized protein</fullName>
    </submittedName>
</protein>
<evidence type="ECO:0000313" key="2">
    <source>
        <dbReference type="EMBL" id="CAK7943210.1"/>
    </source>
</evidence>
<dbReference type="AlphaFoldDB" id="A0AAV1V8U4"/>
<dbReference type="Proteomes" id="UP001162060">
    <property type="component" value="Unassembled WGS sequence"/>
</dbReference>
<sequence>MAQYQEEQVRRRYETANPLVHRVESRKPCCGPSTSALNQIQQQQQKLEHLRRDRQVGGGRSVRV</sequence>
<evidence type="ECO:0000313" key="3">
    <source>
        <dbReference type="Proteomes" id="UP001162060"/>
    </source>
</evidence>
<reference evidence="2" key="1">
    <citation type="submission" date="2024-01" db="EMBL/GenBank/DDBJ databases">
        <authorList>
            <person name="Webb A."/>
        </authorList>
    </citation>
    <scope>NUCLEOTIDE SEQUENCE</scope>
    <source>
        <strain evidence="2">Pm1</strain>
    </source>
</reference>
<feature type="compositionally biased region" description="Basic and acidic residues" evidence="1">
    <location>
        <begin position="46"/>
        <end position="55"/>
    </location>
</feature>
<organism evidence="2 3">
    <name type="scientific">Peronospora matthiolae</name>
    <dbReference type="NCBI Taxonomy" id="2874970"/>
    <lineage>
        <taxon>Eukaryota</taxon>
        <taxon>Sar</taxon>
        <taxon>Stramenopiles</taxon>
        <taxon>Oomycota</taxon>
        <taxon>Peronosporomycetes</taxon>
        <taxon>Peronosporales</taxon>
        <taxon>Peronosporaceae</taxon>
        <taxon>Peronospora</taxon>
    </lineage>
</organism>
<feature type="region of interest" description="Disordered" evidence="1">
    <location>
        <begin position="24"/>
        <end position="64"/>
    </location>
</feature>
<proteinExistence type="predicted"/>
<evidence type="ECO:0000256" key="1">
    <source>
        <dbReference type="SAM" id="MobiDB-lite"/>
    </source>
</evidence>
<comment type="caution">
    <text evidence="2">The sequence shown here is derived from an EMBL/GenBank/DDBJ whole genome shotgun (WGS) entry which is preliminary data.</text>
</comment>
<name>A0AAV1V8U4_9STRA</name>